<protein>
    <submittedName>
        <fullName evidence="8">Major facilitator superfamily domain, general substrate transporter</fullName>
    </submittedName>
</protein>
<feature type="transmembrane region" description="Helical" evidence="7">
    <location>
        <begin position="183"/>
        <end position="203"/>
    </location>
</feature>
<feature type="transmembrane region" description="Helical" evidence="7">
    <location>
        <begin position="248"/>
        <end position="269"/>
    </location>
</feature>
<comment type="caution">
    <text evidence="8">The sequence shown here is derived from an EMBL/GenBank/DDBJ whole genome shotgun (WGS) entry which is preliminary data.</text>
</comment>
<dbReference type="GO" id="GO:0022857">
    <property type="term" value="F:transmembrane transporter activity"/>
    <property type="evidence" value="ECO:0007669"/>
    <property type="project" value="InterPro"/>
</dbReference>
<dbReference type="InterPro" id="IPR036259">
    <property type="entry name" value="MFS_trans_sf"/>
</dbReference>
<keyword evidence="9" id="KW-1185">Reference proteome</keyword>
<organism evidence="8 9">
    <name type="scientific">Aspergillus terreus</name>
    <dbReference type="NCBI Taxonomy" id="33178"/>
    <lineage>
        <taxon>Eukaryota</taxon>
        <taxon>Fungi</taxon>
        <taxon>Dikarya</taxon>
        <taxon>Ascomycota</taxon>
        <taxon>Pezizomycotina</taxon>
        <taxon>Eurotiomycetes</taxon>
        <taxon>Eurotiomycetidae</taxon>
        <taxon>Eurotiales</taxon>
        <taxon>Aspergillaceae</taxon>
        <taxon>Aspergillus</taxon>
        <taxon>Aspergillus subgen. Circumdati</taxon>
    </lineage>
</organism>
<proteinExistence type="predicted"/>
<evidence type="ECO:0000256" key="5">
    <source>
        <dbReference type="ARBA" id="ARBA00023136"/>
    </source>
</evidence>
<feature type="transmembrane region" description="Helical" evidence="7">
    <location>
        <begin position="363"/>
        <end position="384"/>
    </location>
</feature>
<feature type="compositionally biased region" description="Polar residues" evidence="6">
    <location>
        <begin position="8"/>
        <end position="22"/>
    </location>
</feature>
<name>A0A5M3Z4N7_ASPTE</name>
<dbReference type="InterPro" id="IPR020846">
    <property type="entry name" value="MFS_dom"/>
</dbReference>
<evidence type="ECO:0000256" key="2">
    <source>
        <dbReference type="ARBA" id="ARBA00022448"/>
    </source>
</evidence>
<dbReference type="OrthoDB" id="1935484at2759"/>
<dbReference type="SUPFAM" id="SSF103473">
    <property type="entry name" value="MFS general substrate transporter"/>
    <property type="match status" value="1"/>
</dbReference>
<comment type="subcellular location">
    <subcellularLocation>
        <location evidence="1">Membrane</location>
        <topology evidence="1">Multi-pass membrane protein</topology>
    </subcellularLocation>
</comment>
<feature type="transmembrane region" description="Helical" evidence="7">
    <location>
        <begin position="487"/>
        <end position="506"/>
    </location>
</feature>
<evidence type="ECO:0000256" key="1">
    <source>
        <dbReference type="ARBA" id="ARBA00004141"/>
    </source>
</evidence>
<feature type="transmembrane region" description="Helical" evidence="7">
    <location>
        <begin position="325"/>
        <end position="343"/>
    </location>
</feature>
<evidence type="ECO:0000313" key="9">
    <source>
        <dbReference type="Proteomes" id="UP000452235"/>
    </source>
</evidence>
<feature type="transmembrane region" description="Helical" evidence="7">
    <location>
        <begin position="215"/>
        <end position="236"/>
    </location>
</feature>
<feature type="region of interest" description="Disordered" evidence="6">
    <location>
        <begin position="1"/>
        <end position="37"/>
    </location>
</feature>
<evidence type="ECO:0000313" key="8">
    <source>
        <dbReference type="EMBL" id="GFF16049.1"/>
    </source>
</evidence>
<keyword evidence="4 7" id="KW-1133">Transmembrane helix</keyword>
<dbReference type="PANTHER" id="PTHR43791">
    <property type="entry name" value="PERMEASE-RELATED"/>
    <property type="match status" value="1"/>
</dbReference>
<dbReference type="GO" id="GO:0016020">
    <property type="term" value="C:membrane"/>
    <property type="evidence" value="ECO:0007669"/>
    <property type="project" value="UniProtKB-SubCell"/>
</dbReference>
<dbReference type="AlphaFoldDB" id="A0A5M3Z4N7"/>
<accession>A0A5M3Z4N7</accession>
<sequence length="792" mass="88645">MTVDESKSVQVSASETGTSPSGSILGATDPERQKRNYGGYSTFEATEDYRFYRPIDSYEGIHRWDPEFEWTEKEEQKIVRKIDARVCTFACVTFFALQLDRGNISQALASTLLQDLKMTSNDYNLGQTIFLVCFLLAELPSQLMSKRVGPDRWIPLQMVAWSLVAACQAFLKNRGSYFACRALLGLLEGGFIPDTILFLSFFYKSKELPKRLACFWISLTITGIIGAFLAFGFLHIKDSTGGGSWRYLFAYEGLITGVIGIIAAFWMPASPVQTKGGFRGKDGWFTEHEEKIIVNRVIRDDPSKGSMHNRQAVTPKLLWESLKDYHMWPIYMLGLVWMIPTTPSTNYLTLQLRSQGFSTFQTSLLTIPAAVLAIITMIGITWVAERTGQRLLCGASVEVWNLVLLIALEVFPERSMPWPRWAILSLLVGGPSIHPVVVALTSRNAGSVRTRTVASALYNMSVQLSSIAGANVYQAKDAPYYKHGNKVLIALAVVSICLFVAAKLYYDLCNQRNAAKWDALTSEQRETYLRENPVLTNKRIDFRFALRRSAQFLASTPDYISDSPTPTMVIGLLAITAIPTVTGTSLGVSEQRKANQRKDDERRMAKFHIDASSRGETEDDAALHGKRVVLRDSKVYLDHPHPSNRKTPSHTAQAFYIDYPELEETKHLKRGLGLVTTISDDPPMLNWIYADKDTHELKYGNRSQSVAHVVGPWDWADEEKTVTLEQKRGFVAVEEDDGAWAVYFDRSGDELEGVLGQQGKLDNAFAPVNLKRVLVEEPAQPQESSGSNNNTS</sequence>
<feature type="transmembrane region" description="Helical" evidence="7">
    <location>
        <begin position="418"/>
        <end position="441"/>
    </location>
</feature>
<evidence type="ECO:0000256" key="3">
    <source>
        <dbReference type="ARBA" id="ARBA00022692"/>
    </source>
</evidence>
<dbReference type="PANTHER" id="PTHR43791:SF104">
    <property type="entry name" value="MAJOR FACILITATOR SUPERFAMILY (MFS) PROFILE DOMAIN-CONTAINING PROTEIN-RELATED"/>
    <property type="match status" value="1"/>
</dbReference>
<evidence type="ECO:0000256" key="7">
    <source>
        <dbReference type="SAM" id="Phobius"/>
    </source>
</evidence>
<dbReference type="InterPro" id="IPR011701">
    <property type="entry name" value="MFS"/>
</dbReference>
<reference evidence="8 9" key="1">
    <citation type="submission" date="2020-01" db="EMBL/GenBank/DDBJ databases">
        <title>Aspergillus terreus IFO 6365 whole genome shotgun sequence.</title>
        <authorList>
            <person name="Kanamasa S."/>
            <person name="Takahashi H."/>
        </authorList>
    </citation>
    <scope>NUCLEOTIDE SEQUENCE [LARGE SCALE GENOMIC DNA]</scope>
    <source>
        <strain evidence="8 9">IFO 6365</strain>
    </source>
</reference>
<dbReference type="Pfam" id="PF07690">
    <property type="entry name" value="MFS_1"/>
    <property type="match status" value="1"/>
</dbReference>
<dbReference type="PROSITE" id="PS50850">
    <property type="entry name" value="MFS"/>
    <property type="match status" value="1"/>
</dbReference>
<dbReference type="EMBL" id="BLJY01000005">
    <property type="protein sequence ID" value="GFF16049.1"/>
    <property type="molecule type" value="Genomic_DNA"/>
</dbReference>
<evidence type="ECO:0000256" key="6">
    <source>
        <dbReference type="SAM" id="MobiDB-lite"/>
    </source>
</evidence>
<dbReference type="Gene3D" id="1.20.1250.20">
    <property type="entry name" value="MFS general substrate transporter like domains"/>
    <property type="match status" value="1"/>
</dbReference>
<dbReference type="FunFam" id="1.20.1250.20:FF:000247">
    <property type="entry name" value="MFS general substrate transporter"/>
    <property type="match status" value="1"/>
</dbReference>
<keyword evidence="5 7" id="KW-0472">Membrane</keyword>
<gene>
    <name evidence="8" type="ORF">ATEIFO6365_0005023900</name>
</gene>
<dbReference type="FunFam" id="1.20.1250.20:FF:000106">
    <property type="entry name" value="MFS transporter, putative"/>
    <property type="match status" value="1"/>
</dbReference>
<dbReference type="Proteomes" id="UP000452235">
    <property type="component" value="Unassembled WGS sequence"/>
</dbReference>
<evidence type="ECO:0000256" key="4">
    <source>
        <dbReference type="ARBA" id="ARBA00022989"/>
    </source>
</evidence>
<keyword evidence="3 7" id="KW-0812">Transmembrane</keyword>
<keyword evidence="2" id="KW-0813">Transport</keyword>
<feature type="transmembrane region" description="Helical" evidence="7">
    <location>
        <begin position="568"/>
        <end position="588"/>
    </location>
</feature>
<dbReference type="VEuPathDB" id="FungiDB:ATEG_05173"/>